<feature type="transmembrane region" description="Helical" evidence="10">
    <location>
        <begin position="538"/>
        <end position="560"/>
    </location>
</feature>
<evidence type="ECO:0000256" key="10">
    <source>
        <dbReference type="SAM" id="Phobius"/>
    </source>
</evidence>
<accession>A0A9N8DCK3</accession>
<feature type="transmembrane region" description="Helical" evidence="10">
    <location>
        <begin position="700"/>
        <end position="722"/>
    </location>
</feature>
<feature type="transmembrane region" description="Helical" evidence="10">
    <location>
        <begin position="611"/>
        <end position="629"/>
    </location>
</feature>
<evidence type="ECO:0000256" key="3">
    <source>
        <dbReference type="ARBA" id="ARBA00022989"/>
    </source>
</evidence>
<dbReference type="Pfam" id="PF00003">
    <property type="entry name" value="7tm_3"/>
    <property type="match status" value="1"/>
</dbReference>
<comment type="caution">
    <text evidence="13">The sequence shown here is derived from an EMBL/GenBank/DDBJ whole genome shotgun (WGS) entry which is preliminary data.</text>
</comment>
<protein>
    <submittedName>
        <fullName evidence="13">Gamma-aminobutyric acid (GABA) B receptor</fullName>
    </submittedName>
</protein>
<sequence length="863" mass="95000">MMERNTDSRLFSRCAGTSQGLWLLALFWALVLTPVGSERLRGENGEISLAITVPLTNKGEHQPNPGWVYMAAALLAVDHFNDKDPAVIKELGQPELADCPFKFVNVSVVDTGTESHMATKSLLQRIQDVGPVDAIAGPYNNQPALELSVLATGMESPIVAFRGLDQSLVLPDKHPFFSQVYPDLNGDMEFVGKFLAYTNRTDYIAILYSNEDTVLQRVEVLRQILRQMGIYNVLTFSYLGVEKSEEGEDRGVDDAVRRISQTGYRTIIVMMTNPVVDFELLAPAAHKYELDIGGHFFIMVGGLDPSSSGKDDVLVHYRYRPEGRLLQGMAFLYIWDNEYVDSDGDFQRTIRQQNNSFFQRMVDLNPVPNYSRSLYEILCEVDSDQCDPANFSIGSLLQVPDLPDQVGFAYDATMAIGIGACRAIANTTDSKSTAMTGEQHLEGIQSVDFSGITGKVEFQNRPATPGSRKGSSIYYGVLNLNRRDANDSDLAEGTSYLDPFTQEWVEYLPFEYAGGSSTPPKLLRSHPEQNFLDPAVRAIGLALMSLSLAAVFASVVWVMANRSHIVVTAAQPPFLYVLCLGAALTSMIVLTQSFDESYGWEESMLSRACLAMPWLACLGVMVTYSALFTKLWRVNKVLQFKRRQIKASQVMWPALSLFVIAVVLLSAWTATTDFGWVREEIDELSGESIGRCTGTNTAKLLIPVDLLVLIPVVLAGVMAWKTSDVDDMYSESKWIFSLILVQLQVFIVGAPLIVILNDVSTTGRYIGLALVVCTFPLSTMGLIFVPKALAVRKASRGGNREETMRGSSPGVRVTGVNLPSGEVASTKGVDSGDQSTRTSRDTSNPTSTDHRASSTRIQTVTME</sequence>
<keyword evidence="8" id="KW-0807">Transducer</keyword>
<evidence type="ECO:0000256" key="8">
    <source>
        <dbReference type="ARBA" id="ARBA00023224"/>
    </source>
</evidence>
<dbReference type="Gene3D" id="3.40.50.2300">
    <property type="match status" value="2"/>
</dbReference>
<evidence type="ECO:0000256" key="6">
    <source>
        <dbReference type="ARBA" id="ARBA00023170"/>
    </source>
</evidence>
<feature type="region of interest" description="Disordered" evidence="9">
    <location>
        <begin position="795"/>
        <end position="863"/>
    </location>
</feature>
<evidence type="ECO:0000313" key="14">
    <source>
        <dbReference type="Proteomes" id="UP001153069"/>
    </source>
</evidence>
<feature type="transmembrane region" description="Helical" evidence="10">
    <location>
        <begin position="734"/>
        <end position="756"/>
    </location>
</feature>
<keyword evidence="3 10" id="KW-1133">Transmembrane helix</keyword>
<evidence type="ECO:0000256" key="7">
    <source>
        <dbReference type="ARBA" id="ARBA00023180"/>
    </source>
</evidence>
<keyword evidence="4" id="KW-0297">G-protein coupled receptor</keyword>
<feature type="transmembrane region" description="Helical" evidence="10">
    <location>
        <begin position="650"/>
        <end position="670"/>
    </location>
</feature>
<dbReference type="CDD" id="cd15047">
    <property type="entry name" value="7tmC_GABA-B-like"/>
    <property type="match status" value="1"/>
</dbReference>
<feature type="signal peptide" evidence="11">
    <location>
        <begin position="1"/>
        <end position="37"/>
    </location>
</feature>
<dbReference type="InterPro" id="IPR002455">
    <property type="entry name" value="GPCR3_GABA-B"/>
</dbReference>
<proteinExistence type="predicted"/>
<dbReference type="PANTHER" id="PTHR10519">
    <property type="entry name" value="GABA-B RECEPTOR"/>
    <property type="match status" value="1"/>
</dbReference>
<evidence type="ECO:0000256" key="4">
    <source>
        <dbReference type="ARBA" id="ARBA00023040"/>
    </source>
</evidence>
<evidence type="ECO:0000256" key="5">
    <source>
        <dbReference type="ARBA" id="ARBA00023136"/>
    </source>
</evidence>
<organism evidence="13 14">
    <name type="scientific">Seminavis robusta</name>
    <dbReference type="NCBI Taxonomy" id="568900"/>
    <lineage>
        <taxon>Eukaryota</taxon>
        <taxon>Sar</taxon>
        <taxon>Stramenopiles</taxon>
        <taxon>Ochrophyta</taxon>
        <taxon>Bacillariophyta</taxon>
        <taxon>Bacillariophyceae</taxon>
        <taxon>Bacillariophycidae</taxon>
        <taxon>Naviculales</taxon>
        <taxon>Naviculaceae</taxon>
        <taxon>Seminavis</taxon>
    </lineage>
</organism>
<keyword evidence="14" id="KW-1185">Reference proteome</keyword>
<dbReference type="SUPFAM" id="SSF53822">
    <property type="entry name" value="Periplasmic binding protein-like I"/>
    <property type="match status" value="1"/>
</dbReference>
<feature type="transmembrane region" description="Helical" evidence="10">
    <location>
        <begin position="762"/>
        <end position="785"/>
    </location>
</feature>
<keyword evidence="6 13" id="KW-0675">Receptor</keyword>
<dbReference type="InterPro" id="IPR028082">
    <property type="entry name" value="Peripla_BP_I"/>
</dbReference>
<comment type="subcellular location">
    <subcellularLocation>
        <location evidence="1">Membrane</location>
        <topology evidence="1">Multi-pass membrane protein</topology>
    </subcellularLocation>
</comment>
<dbReference type="OrthoDB" id="48782at2759"/>
<gene>
    <name evidence="13" type="ORF">SEMRO_85_G045150.1</name>
</gene>
<name>A0A9N8DCK3_9STRA</name>
<dbReference type="PROSITE" id="PS50259">
    <property type="entry name" value="G_PROTEIN_RECEP_F3_4"/>
    <property type="match status" value="1"/>
</dbReference>
<feature type="compositionally biased region" description="Polar residues" evidence="9">
    <location>
        <begin position="832"/>
        <end position="847"/>
    </location>
</feature>
<keyword evidence="2 10" id="KW-0812">Transmembrane</keyword>
<dbReference type="Pfam" id="PF01094">
    <property type="entry name" value="ANF_receptor"/>
    <property type="match status" value="1"/>
</dbReference>
<evidence type="ECO:0000256" key="2">
    <source>
        <dbReference type="ARBA" id="ARBA00022692"/>
    </source>
</evidence>
<feature type="compositionally biased region" description="Polar residues" evidence="9">
    <location>
        <begin position="854"/>
        <end position="863"/>
    </location>
</feature>
<keyword evidence="11" id="KW-0732">Signal</keyword>
<dbReference type="PANTHER" id="PTHR10519:SF20">
    <property type="entry name" value="G-PROTEIN COUPLED RECEPTOR 156-RELATED"/>
    <property type="match status" value="1"/>
</dbReference>
<evidence type="ECO:0000256" key="9">
    <source>
        <dbReference type="SAM" id="MobiDB-lite"/>
    </source>
</evidence>
<dbReference type="GO" id="GO:0004965">
    <property type="term" value="F:G protein-coupled GABA receptor activity"/>
    <property type="evidence" value="ECO:0007669"/>
    <property type="project" value="InterPro"/>
</dbReference>
<feature type="chain" id="PRO_5040495359" evidence="11">
    <location>
        <begin position="38"/>
        <end position="863"/>
    </location>
</feature>
<evidence type="ECO:0000259" key="12">
    <source>
        <dbReference type="PROSITE" id="PS50259"/>
    </source>
</evidence>
<keyword evidence="5 10" id="KW-0472">Membrane</keyword>
<dbReference type="InterPro" id="IPR017978">
    <property type="entry name" value="GPCR_3_C"/>
</dbReference>
<dbReference type="GO" id="GO:0038039">
    <property type="term" value="C:G protein-coupled receptor heterodimeric complex"/>
    <property type="evidence" value="ECO:0007669"/>
    <property type="project" value="TreeGrafter"/>
</dbReference>
<evidence type="ECO:0000256" key="1">
    <source>
        <dbReference type="ARBA" id="ARBA00004141"/>
    </source>
</evidence>
<reference evidence="13" key="1">
    <citation type="submission" date="2020-06" db="EMBL/GenBank/DDBJ databases">
        <authorList>
            <consortium name="Plant Systems Biology data submission"/>
        </authorList>
    </citation>
    <scope>NUCLEOTIDE SEQUENCE</scope>
    <source>
        <strain evidence="13">D6</strain>
    </source>
</reference>
<feature type="transmembrane region" description="Helical" evidence="10">
    <location>
        <begin position="572"/>
        <end position="591"/>
    </location>
</feature>
<dbReference type="Proteomes" id="UP001153069">
    <property type="component" value="Unassembled WGS sequence"/>
</dbReference>
<feature type="domain" description="G-protein coupled receptors family 3 profile" evidence="12">
    <location>
        <begin position="608"/>
        <end position="791"/>
    </location>
</feature>
<dbReference type="AlphaFoldDB" id="A0A9N8DCK3"/>
<evidence type="ECO:0000313" key="13">
    <source>
        <dbReference type="EMBL" id="CAB9500493.1"/>
    </source>
</evidence>
<dbReference type="InterPro" id="IPR001828">
    <property type="entry name" value="ANF_lig-bd_rcpt"/>
</dbReference>
<keyword evidence="7" id="KW-0325">Glycoprotein</keyword>
<dbReference type="EMBL" id="CAICTM010000084">
    <property type="protein sequence ID" value="CAB9500493.1"/>
    <property type="molecule type" value="Genomic_DNA"/>
</dbReference>
<evidence type="ECO:0000256" key="11">
    <source>
        <dbReference type="SAM" id="SignalP"/>
    </source>
</evidence>